<name>A0A9W3BTU5_RAPSA</name>
<dbReference type="GeneID" id="130495252"/>
<organism evidence="1 2">
    <name type="scientific">Raphanus sativus</name>
    <name type="common">Radish</name>
    <name type="synonym">Raphanus raphanistrum var. sativus</name>
    <dbReference type="NCBI Taxonomy" id="3726"/>
    <lineage>
        <taxon>Eukaryota</taxon>
        <taxon>Viridiplantae</taxon>
        <taxon>Streptophyta</taxon>
        <taxon>Embryophyta</taxon>
        <taxon>Tracheophyta</taxon>
        <taxon>Spermatophyta</taxon>
        <taxon>Magnoliopsida</taxon>
        <taxon>eudicotyledons</taxon>
        <taxon>Gunneridae</taxon>
        <taxon>Pentapetalae</taxon>
        <taxon>rosids</taxon>
        <taxon>malvids</taxon>
        <taxon>Brassicales</taxon>
        <taxon>Brassicaceae</taxon>
        <taxon>Brassiceae</taxon>
        <taxon>Raphanus</taxon>
    </lineage>
</organism>
<keyword evidence="1" id="KW-1185">Reference proteome</keyword>
<gene>
    <name evidence="2" type="primary">LOC130495252</name>
</gene>
<dbReference type="Proteomes" id="UP000504610">
    <property type="component" value="Chromosome 5"/>
</dbReference>
<evidence type="ECO:0000313" key="2">
    <source>
        <dbReference type="RefSeq" id="XP_056842679.1"/>
    </source>
</evidence>
<reference evidence="1" key="1">
    <citation type="journal article" date="2019" name="Database">
        <title>The radish genome database (RadishGD): an integrated information resource for radish genomics.</title>
        <authorList>
            <person name="Yu H.J."/>
            <person name="Baek S."/>
            <person name="Lee Y.J."/>
            <person name="Cho A."/>
            <person name="Mun J.H."/>
        </authorList>
    </citation>
    <scope>NUCLEOTIDE SEQUENCE [LARGE SCALE GENOMIC DNA]</scope>
    <source>
        <strain evidence="1">cv. WK10039</strain>
    </source>
</reference>
<dbReference type="RefSeq" id="XP_056842679.1">
    <property type="nucleotide sequence ID" value="XM_056986699.1"/>
</dbReference>
<evidence type="ECO:0000313" key="1">
    <source>
        <dbReference type="Proteomes" id="UP000504610"/>
    </source>
</evidence>
<dbReference type="OrthoDB" id="930397at2759"/>
<accession>A0A9W3BTU5</accession>
<dbReference type="AlphaFoldDB" id="A0A9W3BTU5"/>
<proteinExistence type="predicted"/>
<dbReference type="KEGG" id="rsz:130495252"/>
<protein>
    <submittedName>
        <fullName evidence="2">GEM-like protein 1</fullName>
    </submittedName>
</protein>
<reference evidence="2" key="2">
    <citation type="submission" date="2025-08" db="UniProtKB">
        <authorList>
            <consortium name="RefSeq"/>
        </authorList>
    </citation>
    <scope>IDENTIFICATION</scope>
    <source>
        <tissue evidence="2">Leaf</tissue>
    </source>
</reference>
<sequence>MPSEFNPYVFPSTVPKNTMDSVKDTLGKWGKMAADTTKKAQDLSGNVWQYCQRKVWKSGALGVEESRTATEACSHENHGLLCFSFTNK</sequence>